<comment type="subcellular location">
    <subcellularLocation>
        <location evidence="1">Membrane</location>
        <topology evidence="1">Multi-pass membrane protein</topology>
    </subcellularLocation>
</comment>
<feature type="transmembrane region" description="Helical" evidence="5">
    <location>
        <begin position="224"/>
        <end position="246"/>
    </location>
</feature>
<evidence type="ECO:0000256" key="3">
    <source>
        <dbReference type="ARBA" id="ARBA00022989"/>
    </source>
</evidence>
<keyword evidence="3 5" id="KW-1133">Transmembrane helix</keyword>
<feature type="transmembrane region" description="Helical" evidence="5">
    <location>
        <begin position="295"/>
        <end position="313"/>
    </location>
</feature>
<reference evidence="7" key="2">
    <citation type="submission" date="2021-04" db="EMBL/GenBank/DDBJ databases">
        <authorList>
            <person name="Gilroy R."/>
        </authorList>
    </citation>
    <scope>NUCLEOTIDE SEQUENCE</scope>
    <source>
        <strain evidence="7">378</strain>
    </source>
</reference>
<dbReference type="Proteomes" id="UP000733611">
    <property type="component" value="Unassembled WGS sequence"/>
</dbReference>
<dbReference type="EMBL" id="JAHLFE010000017">
    <property type="protein sequence ID" value="MBU3843455.1"/>
    <property type="molecule type" value="Genomic_DNA"/>
</dbReference>
<dbReference type="GO" id="GO:0022857">
    <property type="term" value="F:transmembrane transporter activity"/>
    <property type="evidence" value="ECO:0007669"/>
    <property type="project" value="InterPro"/>
</dbReference>
<dbReference type="InterPro" id="IPR051788">
    <property type="entry name" value="MFS_Transporter"/>
</dbReference>
<feature type="transmembrane region" description="Helical" evidence="5">
    <location>
        <begin position="46"/>
        <end position="68"/>
    </location>
</feature>
<evidence type="ECO:0000256" key="1">
    <source>
        <dbReference type="ARBA" id="ARBA00004141"/>
    </source>
</evidence>
<feature type="transmembrane region" description="Helical" evidence="5">
    <location>
        <begin position="319"/>
        <end position="342"/>
    </location>
</feature>
<keyword evidence="2 5" id="KW-0812">Transmembrane</keyword>
<evidence type="ECO:0000256" key="4">
    <source>
        <dbReference type="ARBA" id="ARBA00023136"/>
    </source>
</evidence>
<accession>A0A948TEM3</accession>
<feature type="transmembrane region" description="Helical" evidence="5">
    <location>
        <begin position="139"/>
        <end position="160"/>
    </location>
</feature>
<dbReference type="PANTHER" id="PTHR23514:SF13">
    <property type="entry name" value="INNER MEMBRANE PROTEIN YBJJ"/>
    <property type="match status" value="1"/>
</dbReference>
<feature type="transmembrane region" description="Helical" evidence="5">
    <location>
        <begin position="100"/>
        <end position="118"/>
    </location>
</feature>
<reference evidence="7" key="1">
    <citation type="journal article" date="2021" name="PeerJ">
        <title>Extensive microbial diversity within the chicken gut microbiome revealed by metagenomics and culture.</title>
        <authorList>
            <person name="Gilroy R."/>
            <person name="Ravi A."/>
            <person name="Getino M."/>
            <person name="Pursley I."/>
            <person name="Horton D.L."/>
            <person name="Alikhan N.F."/>
            <person name="Baker D."/>
            <person name="Gharbi K."/>
            <person name="Hall N."/>
            <person name="Watson M."/>
            <person name="Adriaenssens E.M."/>
            <person name="Foster-Nyarko E."/>
            <person name="Jarju S."/>
            <person name="Secka A."/>
            <person name="Antonio M."/>
            <person name="Oren A."/>
            <person name="Chaudhuri R.R."/>
            <person name="La Ragione R."/>
            <person name="Hildebrand F."/>
            <person name="Pallen M.J."/>
        </authorList>
    </citation>
    <scope>NUCLEOTIDE SEQUENCE</scope>
    <source>
        <strain evidence="7">378</strain>
    </source>
</reference>
<keyword evidence="4 5" id="KW-0472">Membrane</keyword>
<feature type="transmembrane region" description="Helical" evidence="5">
    <location>
        <begin position="384"/>
        <end position="402"/>
    </location>
</feature>
<dbReference type="InterPro" id="IPR011701">
    <property type="entry name" value="MFS"/>
</dbReference>
<protein>
    <submittedName>
        <fullName evidence="7">MFS transporter</fullName>
    </submittedName>
</protein>
<dbReference type="Gene3D" id="1.20.1250.20">
    <property type="entry name" value="MFS general substrate transporter like domains"/>
    <property type="match status" value="2"/>
</dbReference>
<evidence type="ECO:0000313" key="7">
    <source>
        <dbReference type="EMBL" id="MBU3843455.1"/>
    </source>
</evidence>
<dbReference type="PANTHER" id="PTHR23514">
    <property type="entry name" value="BYPASS OF STOP CODON PROTEIN 6"/>
    <property type="match status" value="1"/>
</dbReference>
<feature type="transmembrane region" description="Helical" evidence="5">
    <location>
        <begin position="266"/>
        <end position="283"/>
    </location>
</feature>
<feature type="transmembrane region" description="Helical" evidence="5">
    <location>
        <begin position="354"/>
        <end position="378"/>
    </location>
</feature>
<sequence length="418" mass="44534">MARSLEERRMIFSNRVSFWLAGFCLAAWAPMIPYVKDRFALDEHDLGLLLLCVGIGSFISMPTSGYLSSRFGCRLPIYASAFVVAACLVGIPWITDINVLRVVLFVMGIAAVALDVISNINAALAEQVSKRNIMSGLHGLYSVGGFCGALSVTFLLSINLPLGWTGVYAAVLLVAGILLGGRYLFTTVHIPKDDSEATEDSADGAAAGQGAASTEAKGSVLRHYFHPMVLFMGVMCFIMFMTEGSILDWSGVFLHSERGVSLEHAGYGYAAFAIAMTVCRLLGDRVVTTFGRSKVIIIGTLCIVCGFTLAVMVPSLITALLGFVLIGIGASNVVPQLVSICAKIPEVPTHISVTVVNAIGFTGVLIGPALIGFLAHAITLPKTYLVQAFLVFCVTVMSIMLMRALKKKLPDAIGGKKH</sequence>
<dbReference type="Pfam" id="PF07690">
    <property type="entry name" value="MFS_1"/>
    <property type="match status" value="1"/>
</dbReference>
<gene>
    <name evidence="7" type="ORF">H9847_01065</name>
</gene>
<dbReference type="PROSITE" id="PS50850">
    <property type="entry name" value="MFS"/>
    <property type="match status" value="1"/>
</dbReference>
<organism evidence="7 8">
    <name type="scientific">Candidatus Anaerobiospirillum pullicola</name>
    <dbReference type="NCBI Taxonomy" id="2838451"/>
    <lineage>
        <taxon>Bacteria</taxon>
        <taxon>Pseudomonadati</taxon>
        <taxon>Pseudomonadota</taxon>
        <taxon>Gammaproteobacteria</taxon>
        <taxon>Aeromonadales</taxon>
        <taxon>Succinivibrionaceae</taxon>
        <taxon>Anaerobiospirillum</taxon>
    </lineage>
</organism>
<proteinExistence type="predicted"/>
<dbReference type="GO" id="GO:0016020">
    <property type="term" value="C:membrane"/>
    <property type="evidence" value="ECO:0007669"/>
    <property type="project" value="UniProtKB-SubCell"/>
</dbReference>
<feature type="transmembrane region" description="Helical" evidence="5">
    <location>
        <begin position="12"/>
        <end position="34"/>
    </location>
</feature>
<evidence type="ECO:0000259" key="6">
    <source>
        <dbReference type="PROSITE" id="PS50850"/>
    </source>
</evidence>
<dbReference type="InterPro" id="IPR020846">
    <property type="entry name" value="MFS_dom"/>
</dbReference>
<evidence type="ECO:0000256" key="5">
    <source>
        <dbReference type="SAM" id="Phobius"/>
    </source>
</evidence>
<evidence type="ECO:0000313" key="8">
    <source>
        <dbReference type="Proteomes" id="UP000733611"/>
    </source>
</evidence>
<dbReference type="SUPFAM" id="SSF103473">
    <property type="entry name" value="MFS general substrate transporter"/>
    <property type="match status" value="1"/>
</dbReference>
<feature type="transmembrane region" description="Helical" evidence="5">
    <location>
        <begin position="75"/>
        <end position="94"/>
    </location>
</feature>
<name>A0A948TEM3_9GAMM</name>
<dbReference type="CDD" id="cd17393">
    <property type="entry name" value="MFS_MosC_like"/>
    <property type="match status" value="1"/>
</dbReference>
<feature type="transmembrane region" description="Helical" evidence="5">
    <location>
        <begin position="166"/>
        <end position="185"/>
    </location>
</feature>
<dbReference type="AlphaFoldDB" id="A0A948TEM3"/>
<feature type="domain" description="Major facilitator superfamily (MFS) profile" evidence="6">
    <location>
        <begin position="10"/>
        <end position="406"/>
    </location>
</feature>
<dbReference type="InterPro" id="IPR036259">
    <property type="entry name" value="MFS_trans_sf"/>
</dbReference>
<comment type="caution">
    <text evidence="7">The sequence shown here is derived from an EMBL/GenBank/DDBJ whole genome shotgun (WGS) entry which is preliminary data.</text>
</comment>
<evidence type="ECO:0000256" key="2">
    <source>
        <dbReference type="ARBA" id="ARBA00022692"/>
    </source>
</evidence>